<dbReference type="InterPro" id="IPR003421">
    <property type="entry name" value="Opine_DH"/>
</dbReference>
<dbReference type="Pfam" id="PF02558">
    <property type="entry name" value="ApbA"/>
    <property type="match status" value="1"/>
</dbReference>
<dbReference type="SUPFAM" id="SSF51735">
    <property type="entry name" value="NAD(P)-binding Rossmann-fold domains"/>
    <property type="match status" value="1"/>
</dbReference>
<dbReference type="Gene3D" id="1.10.1040.10">
    <property type="entry name" value="N-(1-d-carboxylethyl)-l-norvaline Dehydrogenase, domain 2"/>
    <property type="match status" value="1"/>
</dbReference>
<reference evidence="3 4" key="1">
    <citation type="journal article" date="2021" name="Sci. Rep.">
        <title>The distribution of antibiotic resistance genes in chicken gut microbiota commensals.</title>
        <authorList>
            <person name="Juricova H."/>
            <person name="Matiasovicova J."/>
            <person name="Kubasova T."/>
            <person name="Cejkova D."/>
            <person name="Rychlik I."/>
        </authorList>
    </citation>
    <scope>NUCLEOTIDE SEQUENCE [LARGE SCALE GENOMIC DNA]</scope>
    <source>
        <strain evidence="3 4">An411</strain>
    </source>
</reference>
<dbReference type="Proteomes" id="UP000719500">
    <property type="component" value="Unassembled WGS sequence"/>
</dbReference>
<evidence type="ECO:0000313" key="4">
    <source>
        <dbReference type="Proteomes" id="UP000719500"/>
    </source>
</evidence>
<dbReference type="InterPro" id="IPR036291">
    <property type="entry name" value="NAD(P)-bd_dom_sf"/>
</dbReference>
<organism evidence="3 4">
    <name type="scientific">Oscillibacter valericigenes</name>
    <dbReference type="NCBI Taxonomy" id="351091"/>
    <lineage>
        <taxon>Bacteria</taxon>
        <taxon>Bacillati</taxon>
        <taxon>Bacillota</taxon>
        <taxon>Clostridia</taxon>
        <taxon>Eubacteriales</taxon>
        <taxon>Oscillospiraceae</taxon>
        <taxon>Oscillibacter</taxon>
    </lineage>
</organism>
<accession>A0ABS2FWU2</accession>
<dbReference type="InterPro" id="IPR013332">
    <property type="entry name" value="KPR_N"/>
</dbReference>
<protein>
    <submittedName>
        <fullName evidence="3">NAD/NADP octopine/nopaline dehydrogenase family protein</fullName>
    </submittedName>
</protein>
<dbReference type="Gene3D" id="3.40.50.720">
    <property type="entry name" value="NAD(P)-binding Rossmann-like Domain"/>
    <property type="match status" value="1"/>
</dbReference>
<dbReference type="PANTHER" id="PTHR38015">
    <property type="entry name" value="BLR6086 PROTEIN"/>
    <property type="match status" value="1"/>
</dbReference>
<comment type="caution">
    <text evidence="3">The sequence shown here is derived from an EMBL/GenBank/DDBJ whole genome shotgun (WGS) entry which is preliminary data.</text>
</comment>
<sequence>MDMRYLKDMPIAILGAGAVGKTMAADCAMGGKEVRLWDQPRFAKTNFTNIEKTGITLSGNQFSYFGFQRKGNVKIALATDDMAKAVKGAGIIIVATVAIAHEDVFRQLIPLLEDGQVIHILPDNCGTFVCRKLMREMGCTKKVIVGAWYTAPYGIRIVRRGGVTTNECKVEDRITTIRGCALPDTDTDDFMASAWYIPAFDAIMDADGEVTVSKKGEVFQHGFVRGNTVLDINLSNVNPVIHVPGAVLGAAVMQNFDKVLDQEMKNYSLYGFALCPAIAEVQARFWEEEKALAAAMEVGLCTVNYEDFFSRTTMYGKEYMGPDFAVPFTEKYENFFGDGPFDLENRYITEDVPVGCYFMSQLGRKYGVPTPIIDSMILLASTMLKRDLAKESKYTLDYLDIGHMTHEQLHKYLREGVFTEK</sequence>
<evidence type="ECO:0000259" key="2">
    <source>
        <dbReference type="Pfam" id="PF02558"/>
    </source>
</evidence>
<proteinExistence type="predicted"/>
<dbReference type="InterPro" id="IPR013328">
    <property type="entry name" value="6PGD_dom2"/>
</dbReference>
<dbReference type="PANTHER" id="PTHR38015:SF1">
    <property type="entry name" value="OPINE DEHYDROGENASE DOMAIN-CONTAINING PROTEIN"/>
    <property type="match status" value="1"/>
</dbReference>
<gene>
    <name evidence="3" type="ORF">H9X91_08625</name>
</gene>
<keyword evidence="4" id="KW-1185">Reference proteome</keyword>
<evidence type="ECO:0000259" key="1">
    <source>
        <dbReference type="Pfam" id="PF02317"/>
    </source>
</evidence>
<evidence type="ECO:0000313" key="3">
    <source>
        <dbReference type="EMBL" id="MBM6851496.1"/>
    </source>
</evidence>
<dbReference type="RefSeq" id="WP_204804348.1">
    <property type="nucleotide sequence ID" value="NZ_JACSNX010000011.1"/>
</dbReference>
<feature type="domain" description="Opine dehydrogenase" evidence="1">
    <location>
        <begin position="227"/>
        <end position="384"/>
    </location>
</feature>
<dbReference type="Pfam" id="PF02317">
    <property type="entry name" value="Octopine_DH"/>
    <property type="match status" value="1"/>
</dbReference>
<dbReference type="SUPFAM" id="SSF48179">
    <property type="entry name" value="6-phosphogluconate dehydrogenase C-terminal domain-like"/>
    <property type="match status" value="1"/>
</dbReference>
<dbReference type="EMBL" id="JACSNX010000011">
    <property type="protein sequence ID" value="MBM6851496.1"/>
    <property type="molecule type" value="Genomic_DNA"/>
</dbReference>
<dbReference type="InterPro" id="IPR051729">
    <property type="entry name" value="Opine/Lysopine_DH"/>
</dbReference>
<dbReference type="InterPro" id="IPR008927">
    <property type="entry name" value="6-PGluconate_DH-like_C_sf"/>
</dbReference>
<name>A0ABS2FWU2_9FIRM</name>
<feature type="domain" description="Ketopantoate reductase N-terminal" evidence="2">
    <location>
        <begin position="11"/>
        <end position="121"/>
    </location>
</feature>